<accession>A0A1L3SSG7</accession>
<keyword evidence="7" id="KW-1071">Ligand-gated ion channel</keyword>
<dbReference type="InterPro" id="IPR014710">
    <property type="entry name" value="RmlC-like_jellyroll"/>
</dbReference>
<evidence type="ECO:0000256" key="8">
    <source>
        <dbReference type="ARBA" id="ARBA00023303"/>
    </source>
</evidence>
<organism evidence="10 11">
    <name type="scientific">Aquibium oceanicum</name>
    <dbReference type="NCBI Taxonomy" id="1670800"/>
    <lineage>
        <taxon>Bacteria</taxon>
        <taxon>Pseudomonadati</taxon>
        <taxon>Pseudomonadota</taxon>
        <taxon>Alphaproteobacteria</taxon>
        <taxon>Hyphomicrobiales</taxon>
        <taxon>Phyllobacteriaceae</taxon>
        <taxon>Aquibium</taxon>
    </lineage>
</organism>
<comment type="subcellular location">
    <subcellularLocation>
        <location evidence="1">Membrane</location>
        <topology evidence="1">Multi-pass membrane protein</topology>
    </subcellularLocation>
</comment>
<proteinExistence type="predicted"/>
<keyword evidence="11" id="KW-1185">Reference proteome</keyword>
<dbReference type="RefSeq" id="WP_072605161.1">
    <property type="nucleotide sequence ID" value="NZ_CP018171.1"/>
</dbReference>
<evidence type="ECO:0000256" key="6">
    <source>
        <dbReference type="ARBA" id="ARBA00023136"/>
    </source>
</evidence>
<keyword evidence="5" id="KW-0406">Ion transport</keyword>
<dbReference type="InterPro" id="IPR050866">
    <property type="entry name" value="CNG_cation_channel"/>
</dbReference>
<dbReference type="OrthoDB" id="3525895at2"/>
<dbReference type="SMART" id="SM00100">
    <property type="entry name" value="cNMP"/>
    <property type="match status" value="1"/>
</dbReference>
<evidence type="ECO:0000256" key="4">
    <source>
        <dbReference type="ARBA" id="ARBA00022989"/>
    </source>
</evidence>
<dbReference type="GO" id="GO:0005221">
    <property type="term" value="F:intracellularly cyclic nucleotide-activated monoatomic cation channel activity"/>
    <property type="evidence" value="ECO:0007669"/>
    <property type="project" value="InterPro"/>
</dbReference>
<dbReference type="Proteomes" id="UP000182840">
    <property type="component" value="Chromosome"/>
</dbReference>
<dbReference type="GO" id="GO:0016020">
    <property type="term" value="C:membrane"/>
    <property type="evidence" value="ECO:0007669"/>
    <property type="project" value="UniProtKB-SubCell"/>
</dbReference>
<evidence type="ECO:0000256" key="1">
    <source>
        <dbReference type="ARBA" id="ARBA00004141"/>
    </source>
</evidence>
<protein>
    <submittedName>
        <fullName evidence="10">Cyclic nucleotide-binding protein</fullName>
    </submittedName>
</protein>
<dbReference type="STRING" id="1670800.BSQ44_13945"/>
<keyword evidence="4" id="KW-1133">Transmembrane helix</keyword>
<dbReference type="EMBL" id="CP018171">
    <property type="protein sequence ID" value="APH72338.1"/>
    <property type="molecule type" value="Genomic_DNA"/>
</dbReference>
<dbReference type="Pfam" id="PF00027">
    <property type="entry name" value="cNMP_binding"/>
    <property type="match status" value="1"/>
</dbReference>
<dbReference type="SUPFAM" id="SSF51206">
    <property type="entry name" value="cAMP-binding domain-like"/>
    <property type="match status" value="1"/>
</dbReference>
<dbReference type="PANTHER" id="PTHR45638:SF11">
    <property type="entry name" value="CYCLIC NUCLEOTIDE-GATED CATION CHANNEL SUBUNIT A"/>
    <property type="match status" value="1"/>
</dbReference>
<evidence type="ECO:0000256" key="7">
    <source>
        <dbReference type="ARBA" id="ARBA00023286"/>
    </source>
</evidence>
<name>A0A1L3SSG7_9HYPH</name>
<dbReference type="Gene3D" id="2.60.120.10">
    <property type="entry name" value="Jelly Rolls"/>
    <property type="match status" value="1"/>
</dbReference>
<dbReference type="GO" id="GO:0044877">
    <property type="term" value="F:protein-containing complex binding"/>
    <property type="evidence" value="ECO:0007669"/>
    <property type="project" value="TreeGrafter"/>
</dbReference>
<dbReference type="AlphaFoldDB" id="A0A1L3SSG7"/>
<evidence type="ECO:0000256" key="2">
    <source>
        <dbReference type="ARBA" id="ARBA00022448"/>
    </source>
</evidence>
<evidence type="ECO:0000259" key="9">
    <source>
        <dbReference type="PROSITE" id="PS50042"/>
    </source>
</evidence>
<dbReference type="PROSITE" id="PS00889">
    <property type="entry name" value="CNMP_BINDING_2"/>
    <property type="match status" value="1"/>
</dbReference>
<dbReference type="CDD" id="cd00038">
    <property type="entry name" value="CAP_ED"/>
    <property type="match status" value="1"/>
</dbReference>
<gene>
    <name evidence="10" type="ORF">BSQ44_13945</name>
</gene>
<keyword evidence="2" id="KW-0813">Transport</keyword>
<evidence type="ECO:0000313" key="11">
    <source>
        <dbReference type="Proteomes" id="UP000182840"/>
    </source>
</evidence>
<keyword evidence="6" id="KW-0472">Membrane</keyword>
<evidence type="ECO:0000256" key="5">
    <source>
        <dbReference type="ARBA" id="ARBA00023065"/>
    </source>
</evidence>
<dbReference type="InterPro" id="IPR000595">
    <property type="entry name" value="cNMP-bd_dom"/>
</dbReference>
<feature type="domain" description="Cyclic nucleotide-binding" evidence="9">
    <location>
        <begin position="16"/>
        <end position="135"/>
    </location>
</feature>
<dbReference type="InterPro" id="IPR018490">
    <property type="entry name" value="cNMP-bd_dom_sf"/>
</dbReference>
<dbReference type="PROSITE" id="PS50042">
    <property type="entry name" value="CNMP_BINDING_3"/>
    <property type="match status" value="1"/>
</dbReference>
<keyword evidence="3" id="KW-0812">Transmembrane</keyword>
<sequence>MSTLRDEVEVLRKIPLFAAMDPAKLKLLAYASDKVEFEHGQVLFRQGDAGDSAFIVLSGVADIISESGGTEVVVAQLRDHALLGEMSVFCDIPRSATVRANGRLTALKIGKGYFLELIKEFPELASRIIRELAFRLAKTTADLAAAERAARH</sequence>
<dbReference type="InterPro" id="IPR018488">
    <property type="entry name" value="cNMP-bd_CS"/>
</dbReference>
<reference evidence="11" key="1">
    <citation type="submission" date="2016-11" db="EMBL/GenBank/DDBJ databases">
        <title>Mesorhizobium oceanicum sp. nov., isolated from deep seawater in South China Sea.</title>
        <authorList>
            <person name="Fu G.-Y."/>
        </authorList>
    </citation>
    <scope>NUCLEOTIDE SEQUENCE [LARGE SCALE GENOMIC DNA]</scope>
    <source>
        <strain evidence="11">B7</strain>
    </source>
</reference>
<evidence type="ECO:0000256" key="3">
    <source>
        <dbReference type="ARBA" id="ARBA00022692"/>
    </source>
</evidence>
<keyword evidence="8" id="KW-0407">Ion channel</keyword>
<evidence type="ECO:0000313" key="10">
    <source>
        <dbReference type="EMBL" id="APH72338.1"/>
    </source>
</evidence>
<dbReference type="PANTHER" id="PTHR45638">
    <property type="entry name" value="CYCLIC NUCLEOTIDE-GATED CATION CHANNEL SUBUNIT A"/>
    <property type="match status" value="1"/>
</dbReference>
<dbReference type="KEGG" id="meso:BSQ44_13945"/>